<dbReference type="Proteomes" id="UP000183975">
    <property type="component" value="Unassembled WGS sequence"/>
</dbReference>
<feature type="transmembrane region" description="Helical" evidence="1">
    <location>
        <begin position="214"/>
        <end position="235"/>
    </location>
</feature>
<protein>
    <submittedName>
        <fullName evidence="2">Bacitracin transport system permease protein</fullName>
    </submittedName>
</protein>
<evidence type="ECO:0000256" key="1">
    <source>
        <dbReference type="SAM" id="Phobius"/>
    </source>
</evidence>
<keyword evidence="1" id="KW-1133">Transmembrane helix</keyword>
<name>A0A1M6P628_9FIRM</name>
<feature type="transmembrane region" description="Helical" evidence="1">
    <location>
        <begin position="105"/>
        <end position="125"/>
    </location>
</feature>
<feature type="transmembrane region" description="Helical" evidence="1">
    <location>
        <begin position="145"/>
        <end position="165"/>
    </location>
</feature>
<dbReference type="AlphaFoldDB" id="A0A1M6P628"/>
<organism evidence="2 3">
    <name type="scientific">Anaerotignum lactatifermentans DSM 14214</name>
    <dbReference type="NCBI Taxonomy" id="1121323"/>
    <lineage>
        <taxon>Bacteria</taxon>
        <taxon>Bacillati</taxon>
        <taxon>Bacillota</taxon>
        <taxon>Clostridia</taxon>
        <taxon>Lachnospirales</taxon>
        <taxon>Anaerotignaceae</taxon>
        <taxon>Anaerotignum</taxon>
    </lineage>
</organism>
<dbReference type="OrthoDB" id="4336274at2"/>
<sequence>MELLLWAERRKLRRSKILWIAGFATVMVALIVFAQGQFTFYESRYIDGAGWFMTAAQSLATFYVLPAVIALLGSYMICREEQEDTLKSLRLIPVDEVKLTLSKMMLALVFSVLIYLLLFAITFLVEAVLHFEVLSIGLVLGNLKTYLLDGIGVFFAISPIIALVARMKKGYWLALVFAEIYSFAGLFASMSSQLKTVYPMTAVFNISGYYDASMVQVFIGIIVLLVCVVLALFILKGLNRKAK</sequence>
<proteinExistence type="predicted"/>
<dbReference type="RefSeq" id="WP_072849791.1">
    <property type="nucleotide sequence ID" value="NZ_FRAH01000013.1"/>
</dbReference>
<reference evidence="2 3" key="1">
    <citation type="submission" date="2016-11" db="EMBL/GenBank/DDBJ databases">
        <authorList>
            <person name="Jaros S."/>
            <person name="Januszkiewicz K."/>
            <person name="Wedrychowicz H."/>
        </authorList>
    </citation>
    <scope>NUCLEOTIDE SEQUENCE [LARGE SCALE GENOMIC DNA]</scope>
    <source>
        <strain evidence="2 3">DSM 14214</strain>
    </source>
</reference>
<keyword evidence="3" id="KW-1185">Reference proteome</keyword>
<gene>
    <name evidence="2" type="ORF">SAMN02745138_01012</name>
</gene>
<evidence type="ECO:0000313" key="3">
    <source>
        <dbReference type="Proteomes" id="UP000183975"/>
    </source>
</evidence>
<keyword evidence="1" id="KW-0812">Transmembrane</keyword>
<dbReference type="EMBL" id="FRAH01000013">
    <property type="protein sequence ID" value="SHK03368.1"/>
    <property type="molecule type" value="Genomic_DNA"/>
</dbReference>
<keyword evidence="1" id="KW-0472">Membrane</keyword>
<feature type="transmembrane region" description="Helical" evidence="1">
    <location>
        <begin position="60"/>
        <end position="78"/>
    </location>
</feature>
<feature type="transmembrane region" description="Helical" evidence="1">
    <location>
        <begin position="172"/>
        <end position="194"/>
    </location>
</feature>
<dbReference type="Pfam" id="PF12730">
    <property type="entry name" value="ABC2_membrane_4"/>
    <property type="match status" value="1"/>
</dbReference>
<evidence type="ECO:0000313" key="2">
    <source>
        <dbReference type="EMBL" id="SHK03368.1"/>
    </source>
</evidence>
<feature type="transmembrane region" description="Helical" evidence="1">
    <location>
        <begin position="17"/>
        <end position="40"/>
    </location>
</feature>
<accession>A0A1M6P628</accession>